<comment type="function">
    <text evidence="6 7">Involved in the assembly process of the P-ring formation. It may associate with FlgF on the rod constituting a structure essential for the P-ring assembly or may act as a modulator protein for the P-ring assembly.</text>
</comment>
<sequence>MTWRLGALVGLLCSTLAQADSLEDKVRGLITPRLPARAEWVAMDIGQPASRIEECAQPQPYLVHPEGNVLGRVAVGVRCGSDVAGYLQVSVRVVGDYIVSRQRIAAGEVIKAPMLEARRGSLERLPKGSVFDMGQIIGRQASRNLGRGMVLTRSHFREPWLVQRNQRVTLQAQGAGFTISRDGKALDNGSLGSTVRVVGNDGKMLSAQVVGQNELLLRY</sequence>
<dbReference type="RefSeq" id="WP_105697839.1">
    <property type="nucleotide sequence ID" value="NZ_CP159260.1"/>
</dbReference>
<dbReference type="NCBIfam" id="TIGR03170">
    <property type="entry name" value="flgA_cterm"/>
    <property type="match status" value="1"/>
</dbReference>
<keyword evidence="9" id="KW-0282">Flagellum</keyword>
<reference evidence="9 10" key="1">
    <citation type="submission" date="2017-09" db="EMBL/GenBank/DDBJ databases">
        <title>Genomic, metabolic, and phenotypic characteristics of bacterial isolates from the natural microbiome of the model nematode Caenorhabditis elegans.</title>
        <authorList>
            <person name="Zimmermann J."/>
            <person name="Obeng N."/>
            <person name="Yang W."/>
            <person name="Obeng O."/>
            <person name="Kissoyan K."/>
            <person name="Pees B."/>
            <person name="Dirksen P."/>
            <person name="Hoppner M."/>
            <person name="Franke A."/>
            <person name="Rosenstiel P."/>
            <person name="Leippe M."/>
            <person name="Dierking K."/>
            <person name="Kaleta C."/>
            <person name="Schulenburg H."/>
        </authorList>
    </citation>
    <scope>NUCLEOTIDE SEQUENCE [LARGE SCALE GENOMIC DNA]</scope>
    <source>
        <strain evidence="9 10">MYb117</strain>
    </source>
</reference>
<evidence type="ECO:0000256" key="7">
    <source>
        <dbReference type="RuleBase" id="RU362063"/>
    </source>
</evidence>
<feature type="signal peptide" evidence="7">
    <location>
        <begin position="1"/>
        <end position="19"/>
    </location>
</feature>
<evidence type="ECO:0000313" key="10">
    <source>
        <dbReference type="Proteomes" id="UP000238045"/>
    </source>
</evidence>
<dbReference type="GO" id="GO:0042597">
    <property type="term" value="C:periplasmic space"/>
    <property type="evidence" value="ECO:0007669"/>
    <property type="project" value="UniProtKB-SubCell"/>
</dbReference>
<protein>
    <recommendedName>
        <fullName evidence="3 7">Flagella basal body P-ring formation protein FlgA</fullName>
    </recommendedName>
</protein>
<evidence type="ECO:0000256" key="1">
    <source>
        <dbReference type="ARBA" id="ARBA00004418"/>
    </source>
</evidence>
<keyword evidence="7" id="KW-1005">Bacterial flagellum biogenesis</keyword>
<evidence type="ECO:0000259" key="8">
    <source>
        <dbReference type="SMART" id="SM00858"/>
    </source>
</evidence>
<name>A0A2S9EKP4_9PSED</name>
<keyword evidence="9" id="KW-0969">Cilium</keyword>
<keyword evidence="5 7" id="KW-0574">Periplasm</keyword>
<dbReference type="AlphaFoldDB" id="A0A2S9EKP4"/>
<gene>
    <name evidence="9" type="primary">flgA</name>
    <name evidence="9" type="ORF">CQZ99_17125</name>
</gene>
<dbReference type="SUPFAM" id="SSF51269">
    <property type="entry name" value="AFP III-like domain"/>
    <property type="match status" value="1"/>
</dbReference>
<proteinExistence type="inferred from homology"/>
<evidence type="ECO:0000313" key="9">
    <source>
        <dbReference type="EMBL" id="PRC15936.1"/>
    </source>
</evidence>
<dbReference type="PANTHER" id="PTHR36307">
    <property type="entry name" value="FLAGELLA BASAL BODY P-RING FORMATION PROTEIN FLGA"/>
    <property type="match status" value="1"/>
</dbReference>
<feature type="chain" id="PRO_5015370456" description="Flagella basal body P-ring formation protein FlgA" evidence="7">
    <location>
        <begin position="20"/>
        <end position="219"/>
    </location>
</feature>
<dbReference type="Gene3D" id="3.90.1210.10">
    <property type="entry name" value="Antifreeze-like/N-acetylneuraminic acid synthase C-terminal domain"/>
    <property type="match status" value="1"/>
</dbReference>
<dbReference type="GO" id="GO:0044780">
    <property type="term" value="P:bacterial-type flagellum assembly"/>
    <property type="evidence" value="ECO:0007669"/>
    <property type="project" value="InterPro"/>
</dbReference>
<dbReference type="InterPro" id="IPR017585">
    <property type="entry name" value="SAF_FlgA"/>
</dbReference>
<evidence type="ECO:0000256" key="2">
    <source>
        <dbReference type="ARBA" id="ARBA00010474"/>
    </source>
</evidence>
<dbReference type="Pfam" id="PF13144">
    <property type="entry name" value="ChapFlgA"/>
    <property type="match status" value="1"/>
</dbReference>
<keyword evidence="9" id="KW-0966">Cell projection</keyword>
<comment type="similarity">
    <text evidence="2 7">Belongs to the FlgA family.</text>
</comment>
<organism evidence="9 10">
    <name type="scientific">Pseudomonas poae</name>
    <dbReference type="NCBI Taxonomy" id="200451"/>
    <lineage>
        <taxon>Bacteria</taxon>
        <taxon>Pseudomonadati</taxon>
        <taxon>Pseudomonadota</taxon>
        <taxon>Gammaproteobacteria</taxon>
        <taxon>Pseudomonadales</taxon>
        <taxon>Pseudomonadaceae</taxon>
        <taxon>Pseudomonas</taxon>
    </lineage>
</organism>
<dbReference type="EMBL" id="PCQL01000018">
    <property type="protein sequence ID" value="PRC15936.1"/>
    <property type="molecule type" value="Genomic_DNA"/>
</dbReference>
<dbReference type="InterPro" id="IPR036732">
    <property type="entry name" value="AFP_Neu5c_C_sf"/>
</dbReference>
<evidence type="ECO:0000256" key="5">
    <source>
        <dbReference type="ARBA" id="ARBA00022764"/>
    </source>
</evidence>
<evidence type="ECO:0000256" key="6">
    <source>
        <dbReference type="ARBA" id="ARBA00025643"/>
    </source>
</evidence>
<feature type="domain" description="SAF" evidence="8">
    <location>
        <begin position="95"/>
        <end position="157"/>
    </location>
</feature>
<keyword evidence="10" id="KW-1185">Reference proteome</keyword>
<comment type="subcellular location">
    <subcellularLocation>
        <location evidence="1 7">Periplasm</location>
    </subcellularLocation>
</comment>
<dbReference type="PANTHER" id="PTHR36307:SF1">
    <property type="entry name" value="FLAGELLA BASAL BODY P-RING FORMATION PROTEIN FLGA"/>
    <property type="match status" value="1"/>
</dbReference>
<evidence type="ECO:0000256" key="4">
    <source>
        <dbReference type="ARBA" id="ARBA00022729"/>
    </source>
</evidence>
<dbReference type="SMART" id="SM00858">
    <property type="entry name" value="SAF"/>
    <property type="match status" value="1"/>
</dbReference>
<dbReference type="CDD" id="cd11614">
    <property type="entry name" value="SAF_CpaB_FlgA_like"/>
    <property type="match status" value="1"/>
</dbReference>
<dbReference type="Proteomes" id="UP000238045">
    <property type="component" value="Unassembled WGS sequence"/>
</dbReference>
<comment type="caution">
    <text evidence="9">The sequence shown here is derived from an EMBL/GenBank/DDBJ whole genome shotgun (WGS) entry which is preliminary data.</text>
</comment>
<accession>A0A2S9EKP4</accession>
<keyword evidence="4 7" id="KW-0732">Signal</keyword>
<evidence type="ECO:0000256" key="3">
    <source>
        <dbReference type="ARBA" id="ARBA00014754"/>
    </source>
</evidence>
<dbReference type="Gene3D" id="2.30.30.760">
    <property type="match status" value="1"/>
</dbReference>
<dbReference type="InterPro" id="IPR039246">
    <property type="entry name" value="Flagellar_FlgA"/>
</dbReference>
<dbReference type="InterPro" id="IPR013974">
    <property type="entry name" value="SAF"/>
</dbReference>